<evidence type="ECO:0000313" key="3">
    <source>
        <dbReference type="EMBL" id="KAL2039431.1"/>
    </source>
</evidence>
<evidence type="ECO:0000256" key="1">
    <source>
        <dbReference type="SAM" id="MobiDB-lite"/>
    </source>
</evidence>
<feature type="domain" description="UDENN FLCN/SMCR8-type" evidence="2">
    <location>
        <begin position="191"/>
        <end position="389"/>
    </location>
</feature>
<dbReference type="EMBL" id="JBEFKJ010000025">
    <property type="protein sequence ID" value="KAL2039431.1"/>
    <property type="molecule type" value="Genomic_DNA"/>
</dbReference>
<feature type="region of interest" description="Disordered" evidence="1">
    <location>
        <begin position="42"/>
        <end position="62"/>
    </location>
</feature>
<gene>
    <name evidence="3" type="ORF">N7G274_007703</name>
</gene>
<name>A0ABR4A2C0_9LECA</name>
<reference evidence="3 4" key="1">
    <citation type="submission" date="2024-09" db="EMBL/GenBank/DDBJ databases">
        <title>Rethinking Asexuality: The Enigmatic Case of Functional Sexual Genes in Lepraria (Stereocaulaceae).</title>
        <authorList>
            <person name="Doellman M."/>
            <person name="Sun Y."/>
            <person name="Barcenas-Pena A."/>
            <person name="Lumbsch H.T."/>
            <person name="Grewe F."/>
        </authorList>
    </citation>
    <scope>NUCLEOTIDE SEQUENCE [LARGE SCALE GENOMIC DNA]</scope>
    <source>
        <strain evidence="3 4">Mercado 3170</strain>
    </source>
</reference>
<feature type="compositionally biased region" description="Polar residues" evidence="1">
    <location>
        <begin position="77"/>
        <end position="97"/>
    </location>
</feature>
<proteinExistence type="predicted"/>
<dbReference type="InterPro" id="IPR021713">
    <property type="entry name" value="Folliculin"/>
</dbReference>
<dbReference type="Proteomes" id="UP001590950">
    <property type="component" value="Unassembled WGS sequence"/>
</dbReference>
<evidence type="ECO:0000259" key="2">
    <source>
        <dbReference type="PROSITE" id="PS51834"/>
    </source>
</evidence>
<organism evidence="3 4">
    <name type="scientific">Stereocaulon virgatum</name>
    <dbReference type="NCBI Taxonomy" id="373712"/>
    <lineage>
        <taxon>Eukaryota</taxon>
        <taxon>Fungi</taxon>
        <taxon>Dikarya</taxon>
        <taxon>Ascomycota</taxon>
        <taxon>Pezizomycotina</taxon>
        <taxon>Lecanoromycetes</taxon>
        <taxon>OSLEUM clade</taxon>
        <taxon>Lecanoromycetidae</taxon>
        <taxon>Lecanorales</taxon>
        <taxon>Lecanorineae</taxon>
        <taxon>Stereocaulaceae</taxon>
        <taxon>Stereocaulon</taxon>
    </lineage>
</organism>
<accession>A0ABR4A2C0</accession>
<protein>
    <recommendedName>
        <fullName evidence="2">UDENN FLCN/SMCR8-type domain-containing protein</fullName>
    </recommendedName>
</protein>
<comment type="caution">
    <text evidence="3">The sequence shown here is derived from an EMBL/GenBank/DDBJ whole genome shotgun (WGS) entry which is preliminary data.</text>
</comment>
<dbReference type="PANTHER" id="PTHR31441:SF2">
    <property type="entry name" value="FOLLICULIN"/>
    <property type="match status" value="1"/>
</dbReference>
<dbReference type="PROSITE" id="PS51834">
    <property type="entry name" value="DENN_FLCN_SMCR8"/>
    <property type="match status" value="1"/>
</dbReference>
<feature type="region of interest" description="Disordered" evidence="1">
    <location>
        <begin position="133"/>
        <end position="196"/>
    </location>
</feature>
<dbReference type="InterPro" id="IPR037521">
    <property type="entry name" value="FLCN/SMCR8_DENN"/>
</dbReference>
<dbReference type="InterPro" id="IPR037520">
    <property type="entry name" value="Folliculin/SMCR8_longin"/>
</dbReference>
<dbReference type="Pfam" id="PF11704">
    <property type="entry name" value="Folliculin"/>
    <property type="match status" value="1"/>
</dbReference>
<dbReference type="PANTHER" id="PTHR31441">
    <property type="entry name" value="FOLLICULIN FAMILY MEMBER"/>
    <property type="match status" value="1"/>
</dbReference>
<feature type="region of interest" description="Disordered" evidence="1">
    <location>
        <begin position="76"/>
        <end position="104"/>
    </location>
</feature>
<evidence type="ECO:0000313" key="4">
    <source>
        <dbReference type="Proteomes" id="UP001590950"/>
    </source>
</evidence>
<sequence>MDFVLSLAHFCENHGPTSILCTQIQPISCLSCYPDSLSSSVGSLEASQPRPAQSCHAQDQLDSSDRGAFDFEEVTDTAPTSLGTSPELRSTDTSNLGAQAPDTLKPLAKATNRYTTLGNGVSCESCAMTLPEDTSKKLPAGAPGSPKADGMGMNGSPILRSRESLHIYDSQQSDSDTENEEPTVVQSSPESFASDASSSYHKHTYTYISTSSPLDPNTYSIVRRAIIRTLSCEQLPRGLTAGELSFGDPVNGYAIAYKFRLSDPHARGGHRKYALIALASNERRACQATTFIWSRFQQIAAKLVARTEQGLQQSKVVEPNDDENFKSNILPIASFLTGRITDPDGYPRSGGAWPKARGLPEIIGEEKFFAELHLDFIGLLRDLRWRFGG</sequence>
<feature type="compositionally biased region" description="Low complexity" evidence="1">
    <location>
        <begin position="187"/>
        <end position="196"/>
    </location>
</feature>
<keyword evidence="4" id="KW-1185">Reference proteome</keyword>